<dbReference type="EMBL" id="ML979133">
    <property type="protein sequence ID" value="KAF1919913.1"/>
    <property type="molecule type" value="Genomic_DNA"/>
</dbReference>
<organism evidence="2 3">
    <name type="scientific">Ampelomyces quisqualis</name>
    <name type="common">Powdery mildew agent</name>
    <dbReference type="NCBI Taxonomy" id="50730"/>
    <lineage>
        <taxon>Eukaryota</taxon>
        <taxon>Fungi</taxon>
        <taxon>Dikarya</taxon>
        <taxon>Ascomycota</taxon>
        <taxon>Pezizomycotina</taxon>
        <taxon>Dothideomycetes</taxon>
        <taxon>Pleosporomycetidae</taxon>
        <taxon>Pleosporales</taxon>
        <taxon>Pleosporineae</taxon>
        <taxon>Phaeosphaeriaceae</taxon>
        <taxon>Ampelomyces</taxon>
    </lineage>
</organism>
<dbReference type="OrthoDB" id="3795771at2759"/>
<evidence type="ECO:0000256" key="1">
    <source>
        <dbReference type="SAM" id="MobiDB-lite"/>
    </source>
</evidence>
<gene>
    <name evidence="2" type="ORF">BDU57DRAFT_441904</name>
</gene>
<dbReference type="Proteomes" id="UP000800096">
    <property type="component" value="Unassembled WGS sequence"/>
</dbReference>
<feature type="region of interest" description="Disordered" evidence="1">
    <location>
        <begin position="86"/>
        <end position="127"/>
    </location>
</feature>
<keyword evidence="3" id="KW-1185">Reference proteome</keyword>
<dbReference type="AlphaFoldDB" id="A0A6A5QWV3"/>
<evidence type="ECO:0000313" key="3">
    <source>
        <dbReference type="Proteomes" id="UP000800096"/>
    </source>
</evidence>
<evidence type="ECO:0000313" key="2">
    <source>
        <dbReference type="EMBL" id="KAF1919913.1"/>
    </source>
</evidence>
<accession>A0A6A5QWV3</accession>
<reference evidence="2" key="1">
    <citation type="journal article" date="2020" name="Stud. Mycol.">
        <title>101 Dothideomycetes genomes: a test case for predicting lifestyles and emergence of pathogens.</title>
        <authorList>
            <person name="Haridas S."/>
            <person name="Albert R."/>
            <person name="Binder M."/>
            <person name="Bloem J."/>
            <person name="Labutti K."/>
            <person name="Salamov A."/>
            <person name="Andreopoulos B."/>
            <person name="Baker S."/>
            <person name="Barry K."/>
            <person name="Bills G."/>
            <person name="Bluhm B."/>
            <person name="Cannon C."/>
            <person name="Castanera R."/>
            <person name="Culley D."/>
            <person name="Daum C."/>
            <person name="Ezra D."/>
            <person name="Gonzalez J."/>
            <person name="Henrissat B."/>
            <person name="Kuo A."/>
            <person name="Liang C."/>
            <person name="Lipzen A."/>
            <person name="Lutzoni F."/>
            <person name="Magnuson J."/>
            <person name="Mondo S."/>
            <person name="Nolan M."/>
            <person name="Ohm R."/>
            <person name="Pangilinan J."/>
            <person name="Park H.-J."/>
            <person name="Ramirez L."/>
            <person name="Alfaro M."/>
            <person name="Sun H."/>
            <person name="Tritt A."/>
            <person name="Yoshinaga Y."/>
            <person name="Zwiers L.-H."/>
            <person name="Turgeon B."/>
            <person name="Goodwin S."/>
            <person name="Spatafora J."/>
            <person name="Crous P."/>
            <person name="Grigoriev I."/>
        </authorList>
    </citation>
    <scope>NUCLEOTIDE SEQUENCE</scope>
    <source>
        <strain evidence="2">HMLAC05119</strain>
    </source>
</reference>
<sequence>MRKKEASKAQKPRANAENWEELAAQGIKKKNLSLDRDWNEKTWTNKASCHERLKMLKDDGIDIAPLQGLNVSSESITRAVIAQVNARKGKSSSRDSSQSTYHPLSNLPLKRKRLNPLGTETSSPGQLHIAEDDYEPAFKKRCTTDLRMAPNTSKPVSEEETPTWPLLKFNILVDIFKLVPTPKLLPVRTPQSRIVISFASQSAVEAAPNPIGSFELNSKGYDNIMSDLRVLSETLDESGNFGIHDPAAPAYPPGIYVITDQPRKIILEGQALALIGLLSRLRTPGKGLAHAAKRFFDETGERKAVGRVYELGAGTMKQLESIEAELETRDDGCEVWVKWVYTGKTEMLKAKMY</sequence>
<name>A0A6A5QWV3_AMPQU</name>
<protein>
    <submittedName>
        <fullName evidence="2">Uncharacterized protein</fullName>
    </submittedName>
</protein>
<proteinExistence type="predicted"/>